<evidence type="ECO:0000256" key="1">
    <source>
        <dbReference type="SAM" id="Phobius"/>
    </source>
</evidence>
<feature type="transmembrane region" description="Helical" evidence="1">
    <location>
        <begin position="194"/>
        <end position="220"/>
    </location>
</feature>
<feature type="transmembrane region" description="Helical" evidence="1">
    <location>
        <begin position="232"/>
        <end position="257"/>
    </location>
</feature>
<gene>
    <name evidence="2" type="ORF">AMON00008_LOCUS16340</name>
</gene>
<keyword evidence="1" id="KW-0812">Transmembrane</keyword>
<keyword evidence="1" id="KW-1133">Transmembrane helix</keyword>
<name>A0A7S4UWV5_9DINO</name>
<protein>
    <submittedName>
        <fullName evidence="2">Uncharacterized protein</fullName>
    </submittedName>
</protein>
<keyword evidence="1" id="KW-0472">Membrane</keyword>
<dbReference type="EMBL" id="HBNR01024369">
    <property type="protein sequence ID" value="CAE4576720.1"/>
    <property type="molecule type" value="Transcribed_RNA"/>
</dbReference>
<reference evidence="2" key="1">
    <citation type="submission" date="2021-01" db="EMBL/GenBank/DDBJ databases">
        <authorList>
            <person name="Corre E."/>
            <person name="Pelletier E."/>
            <person name="Niang G."/>
            <person name="Scheremetjew M."/>
            <person name="Finn R."/>
            <person name="Kale V."/>
            <person name="Holt S."/>
            <person name="Cochrane G."/>
            <person name="Meng A."/>
            <person name="Brown T."/>
            <person name="Cohen L."/>
        </authorList>
    </citation>
    <scope>NUCLEOTIDE SEQUENCE</scope>
    <source>
        <strain evidence="2">CCMP3105</strain>
    </source>
</reference>
<sequence length="345" mass="37258">MVIWRTVSTALLLVCWLLVIAGVMIYHVAVSRVLPPLQDLPENVATGFGELLGFDYLEQDARLVQDSAATALTRCNVSASAACPTYQPIPVPGSSNTSAERQAIVDAFGHSLGTILRVADDQYFGTGVLRQTARGLGNITADLARLNDIMACAASNAIFCSIYEAGGTVLSQVQSVRAEIDRFKGSKEVEIFEYAVYFCLLYILPYFLVVSMIFLTCFWAQGGDCYGSSRSMAVCTAILFALFLIVAFALMTTVVVAGRAVARADAAEVHVTQLRGDPTVVQLLGHIEANFPEVWDLVFSNFIRGLSGWVGASAVLLAICIIVMLYSCCLCCCRPYHTGALLEES</sequence>
<proteinExistence type="predicted"/>
<dbReference type="AlphaFoldDB" id="A0A7S4UWV5"/>
<accession>A0A7S4UWV5</accession>
<organism evidence="2">
    <name type="scientific">Alexandrium monilatum</name>
    <dbReference type="NCBI Taxonomy" id="311494"/>
    <lineage>
        <taxon>Eukaryota</taxon>
        <taxon>Sar</taxon>
        <taxon>Alveolata</taxon>
        <taxon>Dinophyceae</taxon>
        <taxon>Gonyaulacales</taxon>
        <taxon>Pyrocystaceae</taxon>
        <taxon>Alexandrium</taxon>
    </lineage>
</organism>
<feature type="transmembrane region" description="Helical" evidence="1">
    <location>
        <begin position="309"/>
        <end position="333"/>
    </location>
</feature>
<evidence type="ECO:0000313" key="2">
    <source>
        <dbReference type="EMBL" id="CAE4576720.1"/>
    </source>
</evidence>